<name>A0AAN6KFF5_9PEZI</name>
<gene>
    <name evidence="1" type="ORF">LTR91_012865</name>
</gene>
<comment type="caution">
    <text evidence="1">The sequence shown here is derived from an EMBL/GenBank/DDBJ whole genome shotgun (WGS) entry which is preliminary data.</text>
</comment>
<dbReference type="Proteomes" id="UP001175353">
    <property type="component" value="Unassembled WGS sequence"/>
</dbReference>
<sequence length="138" mass="15843">MATEKTRVENSKIGTAFEDISSKVRSYSEPWSEPPLMDACNLFPGLMRTSARIRNEATPQYREILKSVIGDLPRRIASLERSAPRWKARYVLGEKELWGLVAVPLRRLELRRERVESVLRSLQAAPEQSRKGGAHRKR</sequence>
<dbReference type="AlphaFoldDB" id="A0AAN6KFF5"/>
<keyword evidence="2" id="KW-1185">Reference proteome</keyword>
<proteinExistence type="predicted"/>
<organism evidence="1 2">
    <name type="scientific">Friedmanniomyces endolithicus</name>
    <dbReference type="NCBI Taxonomy" id="329885"/>
    <lineage>
        <taxon>Eukaryota</taxon>
        <taxon>Fungi</taxon>
        <taxon>Dikarya</taxon>
        <taxon>Ascomycota</taxon>
        <taxon>Pezizomycotina</taxon>
        <taxon>Dothideomycetes</taxon>
        <taxon>Dothideomycetidae</taxon>
        <taxon>Mycosphaerellales</taxon>
        <taxon>Teratosphaeriaceae</taxon>
        <taxon>Friedmanniomyces</taxon>
    </lineage>
</organism>
<protein>
    <submittedName>
        <fullName evidence="1">Uncharacterized protein</fullName>
    </submittedName>
</protein>
<evidence type="ECO:0000313" key="2">
    <source>
        <dbReference type="Proteomes" id="UP001175353"/>
    </source>
</evidence>
<reference evidence="1" key="1">
    <citation type="submission" date="2023-06" db="EMBL/GenBank/DDBJ databases">
        <title>Black Yeasts Isolated from many extreme environments.</title>
        <authorList>
            <person name="Coleine C."/>
            <person name="Stajich J.E."/>
            <person name="Selbmann L."/>
        </authorList>
    </citation>
    <scope>NUCLEOTIDE SEQUENCE</scope>
    <source>
        <strain evidence="1">CCFEE 5200</strain>
    </source>
</reference>
<evidence type="ECO:0000313" key="1">
    <source>
        <dbReference type="EMBL" id="KAK0978766.1"/>
    </source>
</evidence>
<dbReference type="EMBL" id="JAUJLE010000126">
    <property type="protein sequence ID" value="KAK0978766.1"/>
    <property type="molecule type" value="Genomic_DNA"/>
</dbReference>
<accession>A0AAN6KFF5</accession>